<name>A0ACB8STL3_9AGAM</name>
<reference evidence="1" key="2">
    <citation type="journal article" date="2022" name="New Phytol.">
        <title>Evolutionary transition to the ectomycorrhizal habit in the genomes of a hyperdiverse lineage of mushroom-forming fungi.</title>
        <authorList>
            <person name="Looney B."/>
            <person name="Miyauchi S."/>
            <person name="Morin E."/>
            <person name="Drula E."/>
            <person name="Courty P.E."/>
            <person name="Kohler A."/>
            <person name="Kuo A."/>
            <person name="LaButti K."/>
            <person name="Pangilinan J."/>
            <person name="Lipzen A."/>
            <person name="Riley R."/>
            <person name="Andreopoulos W."/>
            <person name="He G."/>
            <person name="Johnson J."/>
            <person name="Nolan M."/>
            <person name="Tritt A."/>
            <person name="Barry K.W."/>
            <person name="Grigoriev I.V."/>
            <person name="Nagy L.G."/>
            <person name="Hibbett D."/>
            <person name="Henrissat B."/>
            <person name="Matheny P.B."/>
            <person name="Labbe J."/>
            <person name="Martin F.M."/>
        </authorList>
    </citation>
    <scope>NUCLEOTIDE SEQUENCE</scope>
    <source>
        <strain evidence="1">HHB10654</strain>
    </source>
</reference>
<reference evidence="1" key="1">
    <citation type="submission" date="2021-03" db="EMBL/GenBank/DDBJ databases">
        <authorList>
            <consortium name="DOE Joint Genome Institute"/>
            <person name="Ahrendt S."/>
            <person name="Looney B.P."/>
            <person name="Miyauchi S."/>
            <person name="Morin E."/>
            <person name="Drula E."/>
            <person name="Courty P.E."/>
            <person name="Chicoki N."/>
            <person name="Fauchery L."/>
            <person name="Kohler A."/>
            <person name="Kuo A."/>
            <person name="Labutti K."/>
            <person name="Pangilinan J."/>
            <person name="Lipzen A."/>
            <person name="Riley R."/>
            <person name="Andreopoulos W."/>
            <person name="He G."/>
            <person name="Johnson J."/>
            <person name="Barry K.W."/>
            <person name="Grigoriev I.V."/>
            <person name="Nagy L."/>
            <person name="Hibbett D."/>
            <person name="Henrissat B."/>
            <person name="Matheny P.B."/>
            <person name="Labbe J."/>
            <person name="Martin F."/>
        </authorList>
    </citation>
    <scope>NUCLEOTIDE SEQUENCE</scope>
    <source>
        <strain evidence="1">HHB10654</strain>
    </source>
</reference>
<dbReference type="Proteomes" id="UP000814140">
    <property type="component" value="Unassembled WGS sequence"/>
</dbReference>
<keyword evidence="2" id="KW-1185">Reference proteome</keyword>
<gene>
    <name evidence="1" type="ORF">BV25DRAFT_1829079</name>
</gene>
<evidence type="ECO:0000313" key="2">
    <source>
        <dbReference type="Proteomes" id="UP000814140"/>
    </source>
</evidence>
<sequence>MAGNRLLIGNRAVTRELPGNVPIPPKAARIDARQSQWRAAATSGVPHPRPGTSARSRKR</sequence>
<comment type="caution">
    <text evidence="1">The sequence shown here is derived from an EMBL/GenBank/DDBJ whole genome shotgun (WGS) entry which is preliminary data.</text>
</comment>
<evidence type="ECO:0000313" key="1">
    <source>
        <dbReference type="EMBL" id="KAI0059295.1"/>
    </source>
</evidence>
<proteinExistence type="predicted"/>
<dbReference type="EMBL" id="MU277227">
    <property type="protein sequence ID" value="KAI0059295.1"/>
    <property type="molecule type" value="Genomic_DNA"/>
</dbReference>
<organism evidence="1 2">
    <name type="scientific">Artomyces pyxidatus</name>
    <dbReference type="NCBI Taxonomy" id="48021"/>
    <lineage>
        <taxon>Eukaryota</taxon>
        <taxon>Fungi</taxon>
        <taxon>Dikarya</taxon>
        <taxon>Basidiomycota</taxon>
        <taxon>Agaricomycotina</taxon>
        <taxon>Agaricomycetes</taxon>
        <taxon>Russulales</taxon>
        <taxon>Auriscalpiaceae</taxon>
        <taxon>Artomyces</taxon>
    </lineage>
</organism>
<accession>A0ACB8STL3</accession>
<protein>
    <submittedName>
        <fullName evidence="1">Uncharacterized protein</fullName>
    </submittedName>
</protein>